<dbReference type="InterPro" id="IPR001555">
    <property type="entry name" value="GART_AS"/>
</dbReference>
<name>A0A1I4IZE5_9BACI</name>
<evidence type="ECO:0000256" key="8">
    <source>
        <dbReference type="HAMAP-Rule" id="MF_00182"/>
    </source>
</evidence>
<keyword evidence="6 8" id="KW-0648">Protein biosynthesis</keyword>
<evidence type="ECO:0000256" key="7">
    <source>
        <dbReference type="ARBA" id="ARBA00048558"/>
    </source>
</evidence>
<accession>A0A1I4IZE5</accession>
<keyword evidence="5 8" id="KW-0808">Transferase</keyword>
<evidence type="ECO:0000256" key="5">
    <source>
        <dbReference type="ARBA" id="ARBA00022679"/>
    </source>
</evidence>
<dbReference type="AlphaFoldDB" id="A0A1I4IZE5"/>
<dbReference type="InterPro" id="IPR037022">
    <property type="entry name" value="Formyl_trans_C_sf"/>
</dbReference>
<dbReference type="Proteomes" id="UP000199668">
    <property type="component" value="Unassembled WGS sequence"/>
</dbReference>
<dbReference type="InterPro" id="IPR011034">
    <property type="entry name" value="Formyl_transferase-like_C_sf"/>
</dbReference>
<dbReference type="PANTHER" id="PTHR11138">
    <property type="entry name" value="METHIONYL-TRNA FORMYLTRANSFERASE"/>
    <property type="match status" value="1"/>
</dbReference>
<dbReference type="EMBL" id="FOTY01000002">
    <property type="protein sequence ID" value="SFL59694.1"/>
    <property type="molecule type" value="Genomic_DNA"/>
</dbReference>
<comment type="similarity">
    <text evidence="2 8">Belongs to the Fmt family.</text>
</comment>
<dbReference type="Gene3D" id="3.10.25.10">
    <property type="entry name" value="Formyl transferase, C-terminal domain"/>
    <property type="match status" value="1"/>
</dbReference>
<dbReference type="Pfam" id="PF00551">
    <property type="entry name" value="Formyl_trans_N"/>
    <property type="match status" value="1"/>
</dbReference>
<dbReference type="PANTHER" id="PTHR11138:SF5">
    <property type="entry name" value="METHIONYL-TRNA FORMYLTRANSFERASE, MITOCHONDRIAL"/>
    <property type="match status" value="1"/>
</dbReference>
<dbReference type="RefSeq" id="WP_090925565.1">
    <property type="nucleotide sequence ID" value="NZ_FOTY01000002.1"/>
</dbReference>
<dbReference type="InterPro" id="IPR002376">
    <property type="entry name" value="Formyl_transf_N"/>
</dbReference>
<dbReference type="CDD" id="cd08704">
    <property type="entry name" value="Met_tRNA_FMT_C"/>
    <property type="match status" value="1"/>
</dbReference>
<comment type="catalytic activity">
    <reaction evidence="7 8">
        <text>L-methionyl-tRNA(fMet) + (6R)-10-formyltetrahydrofolate = N-formyl-L-methionyl-tRNA(fMet) + (6S)-5,6,7,8-tetrahydrofolate + H(+)</text>
        <dbReference type="Rhea" id="RHEA:24380"/>
        <dbReference type="Rhea" id="RHEA-COMP:9952"/>
        <dbReference type="Rhea" id="RHEA-COMP:9953"/>
        <dbReference type="ChEBI" id="CHEBI:15378"/>
        <dbReference type="ChEBI" id="CHEBI:57453"/>
        <dbReference type="ChEBI" id="CHEBI:78530"/>
        <dbReference type="ChEBI" id="CHEBI:78844"/>
        <dbReference type="ChEBI" id="CHEBI:195366"/>
        <dbReference type="EC" id="2.1.2.9"/>
    </reaction>
</comment>
<dbReference type="HAMAP" id="MF_00182">
    <property type="entry name" value="Formyl_trans"/>
    <property type="match status" value="1"/>
</dbReference>
<dbReference type="EC" id="2.1.2.9" evidence="3 8"/>
<dbReference type="Gene3D" id="3.40.50.170">
    <property type="entry name" value="Formyl transferase, N-terminal domain"/>
    <property type="match status" value="1"/>
</dbReference>
<evidence type="ECO:0000256" key="3">
    <source>
        <dbReference type="ARBA" id="ARBA00012261"/>
    </source>
</evidence>
<dbReference type="SUPFAM" id="SSF53328">
    <property type="entry name" value="Formyltransferase"/>
    <property type="match status" value="1"/>
</dbReference>
<evidence type="ECO:0000256" key="6">
    <source>
        <dbReference type="ARBA" id="ARBA00022917"/>
    </source>
</evidence>
<dbReference type="NCBIfam" id="TIGR00460">
    <property type="entry name" value="fmt"/>
    <property type="match status" value="1"/>
</dbReference>
<organism evidence="11 12">
    <name type="scientific">Salibacterium qingdaonense</name>
    <dbReference type="NCBI Taxonomy" id="266892"/>
    <lineage>
        <taxon>Bacteria</taxon>
        <taxon>Bacillati</taxon>
        <taxon>Bacillota</taxon>
        <taxon>Bacilli</taxon>
        <taxon>Bacillales</taxon>
        <taxon>Bacillaceae</taxon>
    </lineage>
</organism>
<dbReference type="FunFam" id="3.40.50.170:FF:000004">
    <property type="entry name" value="Methionyl-tRNA formyltransferase"/>
    <property type="match status" value="1"/>
</dbReference>
<evidence type="ECO:0000259" key="9">
    <source>
        <dbReference type="Pfam" id="PF00551"/>
    </source>
</evidence>
<reference evidence="11 12" key="1">
    <citation type="submission" date="2016-10" db="EMBL/GenBank/DDBJ databases">
        <authorList>
            <person name="de Groot N.N."/>
        </authorList>
    </citation>
    <scope>NUCLEOTIDE SEQUENCE [LARGE SCALE GENOMIC DNA]</scope>
    <source>
        <strain evidence="11 12">CGMCC 1.6134</strain>
    </source>
</reference>
<dbReference type="GO" id="GO:0004479">
    <property type="term" value="F:methionyl-tRNA formyltransferase activity"/>
    <property type="evidence" value="ECO:0007669"/>
    <property type="project" value="UniProtKB-UniRule"/>
</dbReference>
<evidence type="ECO:0000313" key="11">
    <source>
        <dbReference type="EMBL" id="SFL59694.1"/>
    </source>
</evidence>
<dbReference type="Pfam" id="PF02911">
    <property type="entry name" value="Formyl_trans_C"/>
    <property type="match status" value="1"/>
</dbReference>
<dbReference type="InterPro" id="IPR036477">
    <property type="entry name" value="Formyl_transf_N_sf"/>
</dbReference>
<dbReference type="CDD" id="cd08646">
    <property type="entry name" value="FMT_core_Met-tRNA-FMT_N"/>
    <property type="match status" value="1"/>
</dbReference>
<dbReference type="InterPro" id="IPR041711">
    <property type="entry name" value="Met-tRNA-FMT_N"/>
</dbReference>
<sequence>MKIVFMGTPDFSVPILEGILEENWEVAGVVTQPDRPKGRKKILTPPPVKQAAKAHGLPVLQPETMKNEENVQAVLDLQPDVIVTAAFGQLLPESLLFTPPYKAVNVHASLLPKYRGGAPIHRAVIDGEEKSGVTIMYMEKEMDAGDILARREVEITETDTAGTLHDKLSAAGRSLLLETLPRLANHELTPKPQNPEEATFAPNIKRGREKINWNQPGHVIYNQIRGMNPWPGAYTTYNKKTLKIWETRKTHVSSAEKTAPGTILSLEEDGILTAAADDTAVKITSLQPSGKKVMNAADYLRGSHELKPGEMFNGDENNV</sequence>
<keyword evidence="12" id="KW-1185">Reference proteome</keyword>
<gene>
    <name evidence="8" type="primary">fmt</name>
    <name evidence="11" type="ORF">SAMN04488054_102315</name>
</gene>
<dbReference type="InterPro" id="IPR044135">
    <property type="entry name" value="Met-tRNA-FMT_C"/>
</dbReference>
<dbReference type="GO" id="GO:0005829">
    <property type="term" value="C:cytosol"/>
    <property type="evidence" value="ECO:0007669"/>
    <property type="project" value="TreeGrafter"/>
</dbReference>
<comment type="function">
    <text evidence="1 8">Attaches a formyl group to the free amino group of methionyl-tRNA(fMet). The formyl group appears to play a dual role in the initiator identity of N-formylmethionyl-tRNA by promoting its recognition by IF2 and preventing the misappropriation of this tRNA by the elongation apparatus.</text>
</comment>
<dbReference type="OrthoDB" id="9802815at2"/>
<proteinExistence type="inferred from homology"/>
<feature type="domain" description="Formyl transferase C-terminal" evidence="10">
    <location>
        <begin position="204"/>
        <end position="303"/>
    </location>
</feature>
<feature type="domain" description="Formyl transferase N-terminal" evidence="9">
    <location>
        <begin position="1"/>
        <end position="179"/>
    </location>
</feature>
<evidence type="ECO:0000256" key="2">
    <source>
        <dbReference type="ARBA" id="ARBA00010699"/>
    </source>
</evidence>
<evidence type="ECO:0000259" key="10">
    <source>
        <dbReference type="Pfam" id="PF02911"/>
    </source>
</evidence>
<evidence type="ECO:0000256" key="1">
    <source>
        <dbReference type="ARBA" id="ARBA00002606"/>
    </source>
</evidence>
<dbReference type="InterPro" id="IPR005793">
    <property type="entry name" value="Formyl_trans_C"/>
</dbReference>
<evidence type="ECO:0000313" key="12">
    <source>
        <dbReference type="Proteomes" id="UP000199668"/>
    </source>
</evidence>
<protein>
    <recommendedName>
        <fullName evidence="4 8">Methionyl-tRNA formyltransferase</fullName>
        <ecNumber evidence="3 8">2.1.2.9</ecNumber>
    </recommendedName>
</protein>
<feature type="binding site" evidence="8">
    <location>
        <begin position="109"/>
        <end position="112"/>
    </location>
    <ligand>
        <name>(6S)-5,6,7,8-tetrahydrofolate</name>
        <dbReference type="ChEBI" id="CHEBI:57453"/>
    </ligand>
</feature>
<evidence type="ECO:0000256" key="4">
    <source>
        <dbReference type="ARBA" id="ARBA00016014"/>
    </source>
</evidence>
<dbReference type="SUPFAM" id="SSF50486">
    <property type="entry name" value="FMT C-terminal domain-like"/>
    <property type="match status" value="1"/>
</dbReference>
<dbReference type="FunFam" id="3.40.50.12230:FF:000001">
    <property type="entry name" value="Methionyl-tRNA formyltransferase"/>
    <property type="match status" value="1"/>
</dbReference>
<dbReference type="STRING" id="266892.SAMN04488054_102315"/>
<dbReference type="PROSITE" id="PS00373">
    <property type="entry name" value="GART"/>
    <property type="match status" value="1"/>
</dbReference>
<dbReference type="InterPro" id="IPR005794">
    <property type="entry name" value="Fmt"/>
</dbReference>